<reference evidence="1" key="2">
    <citation type="submission" date="2022-01" db="EMBL/GenBank/DDBJ databases">
        <authorList>
            <person name="Yamashiro T."/>
            <person name="Shiraishi A."/>
            <person name="Satake H."/>
            <person name="Nakayama K."/>
        </authorList>
    </citation>
    <scope>NUCLEOTIDE SEQUENCE</scope>
</reference>
<name>A0ABQ5G794_9ASTR</name>
<accession>A0ABQ5G794</accession>
<reference evidence="1" key="1">
    <citation type="journal article" date="2022" name="Int. J. Mol. Sci.">
        <title>Draft Genome of Tanacetum Coccineum: Genomic Comparison of Closely Related Tanacetum-Family Plants.</title>
        <authorList>
            <person name="Yamashiro T."/>
            <person name="Shiraishi A."/>
            <person name="Nakayama K."/>
            <person name="Satake H."/>
        </authorList>
    </citation>
    <scope>NUCLEOTIDE SEQUENCE</scope>
</reference>
<gene>
    <name evidence="1" type="ORF">Tco_1030296</name>
</gene>
<organism evidence="1 2">
    <name type="scientific">Tanacetum coccineum</name>
    <dbReference type="NCBI Taxonomy" id="301880"/>
    <lineage>
        <taxon>Eukaryota</taxon>
        <taxon>Viridiplantae</taxon>
        <taxon>Streptophyta</taxon>
        <taxon>Embryophyta</taxon>
        <taxon>Tracheophyta</taxon>
        <taxon>Spermatophyta</taxon>
        <taxon>Magnoliopsida</taxon>
        <taxon>eudicotyledons</taxon>
        <taxon>Gunneridae</taxon>
        <taxon>Pentapetalae</taxon>
        <taxon>asterids</taxon>
        <taxon>campanulids</taxon>
        <taxon>Asterales</taxon>
        <taxon>Asteraceae</taxon>
        <taxon>Asteroideae</taxon>
        <taxon>Anthemideae</taxon>
        <taxon>Anthemidinae</taxon>
        <taxon>Tanacetum</taxon>
    </lineage>
</organism>
<evidence type="ECO:0000313" key="2">
    <source>
        <dbReference type="Proteomes" id="UP001151760"/>
    </source>
</evidence>
<protein>
    <submittedName>
        <fullName evidence="1">Uncharacterized protein</fullName>
    </submittedName>
</protein>
<keyword evidence="2" id="KW-1185">Reference proteome</keyword>
<evidence type="ECO:0000313" key="1">
    <source>
        <dbReference type="EMBL" id="GJT71010.1"/>
    </source>
</evidence>
<sequence>MRRGATASSRLYPVVGCTREQSCCSWDSNPPRPFLHLSHTCTQAQSAAATVAAACASVRQRLAATVAAAWWCRHSPDGAVVLDIPSSRNPFKNVSKTHHKERRATAVAIVGPARMNRPCVSSF</sequence>
<dbReference type="EMBL" id="BQNB010018132">
    <property type="protein sequence ID" value="GJT71010.1"/>
    <property type="molecule type" value="Genomic_DNA"/>
</dbReference>
<comment type="caution">
    <text evidence="1">The sequence shown here is derived from an EMBL/GenBank/DDBJ whole genome shotgun (WGS) entry which is preliminary data.</text>
</comment>
<proteinExistence type="predicted"/>
<dbReference type="Proteomes" id="UP001151760">
    <property type="component" value="Unassembled WGS sequence"/>
</dbReference>